<evidence type="ECO:0000313" key="8">
    <source>
        <dbReference type="Proteomes" id="UP000509367"/>
    </source>
</evidence>
<dbReference type="AlphaFoldDB" id="A0A6N1VAT0"/>
<dbReference type="Proteomes" id="UP000509367">
    <property type="component" value="Chromosome"/>
</dbReference>
<feature type="transmembrane region" description="Helical" evidence="5">
    <location>
        <begin position="263"/>
        <end position="285"/>
    </location>
</feature>
<feature type="transmembrane region" description="Helical" evidence="5">
    <location>
        <begin position="60"/>
        <end position="82"/>
    </location>
</feature>
<protein>
    <submittedName>
        <fullName evidence="7">EamA family transporter</fullName>
    </submittedName>
</protein>
<dbReference type="KEGG" id="orm:HTY61_06015"/>
<keyword evidence="3 5" id="KW-1133">Transmembrane helix</keyword>
<keyword evidence="2 5" id="KW-0812">Transmembrane</keyword>
<feature type="transmembrane region" description="Helical" evidence="5">
    <location>
        <begin position="167"/>
        <end position="186"/>
    </location>
</feature>
<evidence type="ECO:0000313" key="7">
    <source>
        <dbReference type="EMBL" id="QKV18050.1"/>
    </source>
</evidence>
<feature type="transmembrane region" description="Helical" evidence="5">
    <location>
        <begin position="117"/>
        <end position="134"/>
    </location>
</feature>
<comment type="subcellular location">
    <subcellularLocation>
        <location evidence="1">Membrane</location>
        <topology evidence="1">Multi-pass membrane protein</topology>
    </subcellularLocation>
</comment>
<feature type="domain" description="EamA" evidence="6">
    <location>
        <begin position="143"/>
        <end position="279"/>
    </location>
</feature>
<keyword evidence="4 5" id="KW-0472">Membrane</keyword>
<sequence>MPIAHILLAMLVSAVYGTAFVAIKLSVTELPPLLVTGYRYLFAAVPLIFFVPAPKVPARLLVAYGLTQGVVMFGLIFSAIRLGMPPGLASLVVQMQVFFTVFFSAAMFGERPRAREIAGAAIAIAGILLIGFASSEVTPAIPFLMVIASAAAWGLANVIAKAAKPRAMLGFVGWSSLAAPVPLFLLSMLLEGTAFGLPDHVPSMTAVLSIAFLAYPTTVFAFAAWVFLLRSHPAATVTPFALLIPVFGMASTAVAFGEALTPMAAAGSALVFVGLAVSLFGPFLLRNRD</sequence>
<feature type="transmembrane region" description="Helical" evidence="5">
    <location>
        <begin position="88"/>
        <end position="108"/>
    </location>
</feature>
<feature type="domain" description="EamA" evidence="6">
    <location>
        <begin position="6"/>
        <end position="131"/>
    </location>
</feature>
<evidence type="ECO:0000256" key="2">
    <source>
        <dbReference type="ARBA" id="ARBA00022692"/>
    </source>
</evidence>
<evidence type="ECO:0000259" key="6">
    <source>
        <dbReference type="Pfam" id="PF00892"/>
    </source>
</evidence>
<reference evidence="7 8" key="1">
    <citation type="submission" date="2020-06" db="EMBL/GenBank/DDBJ databases">
        <title>Oricola thermophila sp. nov. isolated from a tidal sediments.</title>
        <authorList>
            <person name="Kwon K.K."/>
            <person name="Yang S.-H."/>
            <person name="Park M.-J."/>
        </authorList>
    </citation>
    <scope>NUCLEOTIDE SEQUENCE [LARGE SCALE GENOMIC DNA]</scope>
    <source>
        <strain evidence="7 8">MEBiC13590</strain>
    </source>
</reference>
<organism evidence="7 8">
    <name type="scientific">Oricola thermophila</name>
    <dbReference type="NCBI Taxonomy" id="2742145"/>
    <lineage>
        <taxon>Bacteria</taxon>
        <taxon>Pseudomonadati</taxon>
        <taxon>Pseudomonadota</taxon>
        <taxon>Alphaproteobacteria</taxon>
        <taxon>Hyphomicrobiales</taxon>
        <taxon>Ahrensiaceae</taxon>
        <taxon>Oricola</taxon>
    </lineage>
</organism>
<feature type="transmembrane region" description="Helical" evidence="5">
    <location>
        <begin position="33"/>
        <end position="53"/>
    </location>
</feature>
<dbReference type="GO" id="GO:0016020">
    <property type="term" value="C:membrane"/>
    <property type="evidence" value="ECO:0007669"/>
    <property type="project" value="UniProtKB-SubCell"/>
</dbReference>
<dbReference type="InterPro" id="IPR050638">
    <property type="entry name" value="AA-Vitamin_Transporters"/>
</dbReference>
<proteinExistence type="predicted"/>
<evidence type="ECO:0000256" key="4">
    <source>
        <dbReference type="ARBA" id="ARBA00023136"/>
    </source>
</evidence>
<keyword evidence="8" id="KW-1185">Reference proteome</keyword>
<dbReference type="Pfam" id="PF00892">
    <property type="entry name" value="EamA"/>
    <property type="match status" value="2"/>
</dbReference>
<evidence type="ECO:0000256" key="5">
    <source>
        <dbReference type="SAM" id="Phobius"/>
    </source>
</evidence>
<feature type="transmembrane region" description="Helical" evidence="5">
    <location>
        <begin position="206"/>
        <end position="228"/>
    </location>
</feature>
<dbReference type="PANTHER" id="PTHR32322:SF9">
    <property type="entry name" value="AMINO-ACID METABOLITE EFFLUX PUMP-RELATED"/>
    <property type="match status" value="1"/>
</dbReference>
<feature type="transmembrane region" description="Helical" evidence="5">
    <location>
        <begin position="140"/>
        <end position="160"/>
    </location>
</feature>
<feature type="transmembrane region" description="Helical" evidence="5">
    <location>
        <begin position="240"/>
        <end position="257"/>
    </location>
</feature>
<accession>A0A6N1VAT0</accession>
<dbReference type="InterPro" id="IPR037185">
    <property type="entry name" value="EmrE-like"/>
</dbReference>
<dbReference type="EMBL" id="CP054836">
    <property type="protein sequence ID" value="QKV18050.1"/>
    <property type="molecule type" value="Genomic_DNA"/>
</dbReference>
<name>A0A6N1VAT0_9HYPH</name>
<gene>
    <name evidence="7" type="ORF">HTY61_06015</name>
</gene>
<evidence type="ECO:0000256" key="1">
    <source>
        <dbReference type="ARBA" id="ARBA00004141"/>
    </source>
</evidence>
<evidence type="ECO:0000256" key="3">
    <source>
        <dbReference type="ARBA" id="ARBA00022989"/>
    </source>
</evidence>
<dbReference type="RefSeq" id="WP_175275946.1">
    <property type="nucleotide sequence ID" value="NZ_CP054836.1"/>
</dbReference>
<dbReference type="PANTHER" id="PTHR32322">
    <property type="entry name" value="INNER MEMBRANE TRANSPORTER"/>
    <property type="match status" value="1"/>
</dbReference>
<dbReference type="SUPFAM" id="SSF103481">
    <property type="entry name" value="Multidrug resistance efflux transporter EmrE"/>
    <property type="match status" value="2"/>
</dbReference>
<dbReference type="InterPro" id="IPR000620">
    <property type="entry name" value="EamA_dom"/>
</dbReference>